<dbReference type="GO" id="GO:0046872">
    <property type="term" value="F:metal ion binding"/>
    <property type="evidence" value="ECO:0007669"/>
    <property type="project" value="UniProtKB-KW"/>
</dbReference>
<dbReference type="InterPro" id="IPR001030">
    <property type="entry name" value="Acoase/IPM_deHydtase_lsu_aba"/>
</dbReference>
<comment type="function">
    <text evidence="3">Catalyzes the isomerization between 2-isopropylmalate and 3-isopropylmalate, via the formation of 2-isopropylmaleate.</text>
</comment>
<evidence type="ECO:0000256" key="18">
    <source>
        <dbReference type="SAM" id="MobiDB-lite"/>
    </source>
</evidence>
<dbReference type="InterPro" id="IPR004431">
    <property type="entry name" value="3-IsopropMal_deHydase_ssu"/>
</dbReference>
<evidence type="ECO:0000259" key="19">
    <source>
        <dbReference type="Pfam" id="PF00330"/>
    </source>
</evidence>
<dbReference type="EC" id="4.2.1.33" evidence="6"/>
<sequence>MPVAAPAPRTLYDKIWDDHVVDVKEDGLALIYIDRHLVHEVTSPQAFEGLRNAGRPVRRPDCTLATVDHNVPTVSRKNFTSVGSFIAEPDSRAQCMALEENVKEFGVTYFGMTDKRQGIVHIIGPEQGFTLPGITCVCGDSHTSTHGAFGSLAFGIGTSEVEHVLATQTLLQTKGKNMRITVEGDLHEGVTSKDVILHIIGVIGTAGGTGCVIEYSGSVFRGFSMEARMSVCNMSIEAGARAGMVAPDEVTFNYLRNRPLAPKGDVWDRAETYWRSLKTDEGAKFDIEVNIPASNIVPTVTWGTSPQDTVPITGSVPDPATMTDPVKRASAERSLAYMGLTANTVMEDITIDKVFIGSCTNGRIEDIRSAAKIILAAGPNAKVAAGVDAMVVPGSGLIKKQAEAEGLDVVFKRAGFDWREAGCSMCLGMNPDQLSPGQRCASTSNRNFEGRQGSGGRTHLLSPAMAAAAAMTGKLTDVRKFMGAVADANIAAAPTLKVSSAFDFLDDPVLPAPDPLQPSAPDVVSPPLPPSEAPSTVQKFTIVKGITAPLYIENVDTDMIIPKQFLKTLKRTGLADALFFTLRKDPHTGKDTDFVLNRAPFNQAKIMVCTGKNFGCGSSREHAPWSLDNFGIRCVIAPSFADIFKTNAMQNGMLPVVLPEADCCALAEDAEAGLELEVDLEKEEVRRPNGKAAIPFTVDPFRRHCLLNGLDDIALTMQRGASIASFEQRRSEMWPWLDGFGFKGARIPVPAVKSTKKMDW</sequence>
<keyword evidence="12" id="KW-0408">Iron</keyword>
<dbReference type="NCBIfam" id="NF004016">
    <property type="entry name" value="PRK05478.1"/>
    <property type="match status" value="1"/>
</dbReference>
<comment type="pathway">
    <text evidence="4">Amino-acid biosynthesis; L-leucine biosynthesis; L-leucine from 3-methyl-2-oxobutanoate: step 2/4.</text>
</comment>
<dbReference type="PRINTS" id="PR00415">
    <property type="entry name" value="ACONITASE"/>
</dbReference>
<comment type="caution">
    <text evidence="21">The sequence shown here is derived from an EMBL/GenBank/DDBJ whole genome shotgun (WGS) entry which is preliminary data.</text>
</comment>
<dbReference type="InterPro" id="IPR036008">
    <property type="entry name" value="Aconitase_4Fe-4S_dom"/>
</dbReference>
<dbReference type="CDD" id="cd01577">
    <property type="entry name" value="IPMI_Swivel"/>
    <property type="match status" value="1"/>
</dbReference>
<feature type="domain" description="Aconitase A/isopropylmalate dehydratase small subunit swivel" evidence="20">
    <location>
        <begin position="538"/>
        <end position="660"/>
    </location>
</feature>
<dbReference type="GO" id="GO:0009098">
    <property type="term" value="P:L-leucine biosynthetic process"/>
    <property type="evidence" value="ECO:0007669"/>
    <property type="project" value="UniProtKB-KW"/>
</dbReference>
<dbReference type="Pfam" id="PF00694">
    <property type="entry name" value="Aconitase_C"/>
    <property type="match status" value="1"/>
</dbReference>
<dbReference type="FunFam" id="3.30.499.10:FF:000007">
    <property type="entry name" value="3-isopropylmalate dehydratase large subunit"/>
    <property type="match status" value="1"/>
</dbReference>
<evidence type="ECO:0000256" key="7">
    <source>
        <dbReference type="ARBA" id="ARBA00014371"/>
    </source>
</evidence>
<dbReference type="HAMAP" id="MF_01031">
    <property type="entry name" value="LeuD_type1"/>
    <property type="match status" value="1"/>
</dbReference>
<dbReference type="InterPro" id="IPR018136">
    <property type="entry name" value="Aconitase_4Fe-4S_BS"/>
</dbReference>
<dbReference type="NCBIfam" id="NF002458">
    <property type="entry name" value="PRK01641.1"/>
    <property type="match status" value="1"/>
</dbReference>
<organism evidence="21 22">
    <name type="scientific">Mycena belliarum</name>
    <dbReference type="NCBI Taxonomy" id="1033014"/>
    <lineage>
        <taxon>Eukaryota</taxon>
        <taxon>Fungi</taxon>
        <taxon>Dikarya</taxon>
        <taxon>Basidiomycota</taxon>
        <taxon>Agaricomycotina</taxon>
        <taxon>Agaricomycetes</taxon>
        <taxon>Agaricomycetidae</taxon>
        <taxon>Agaricales</taxon>
        <taxon>Marasmiineae</taxon>
        <taxon>Mycenaceae</taxon>
        <taxon>Mycena</taxon>
    </lineage>
</organism>
<keyword evidence="22" id="KW-1185">Reference proteome</keyword>
<evidence type="ECO:0000256" key="12">
    <source>
        <dbReference type="ARBA" id="ARBA00023004"/>
    </source>
</evidence>
<keyword evidence="15" id="KW-0100">Branched-chain amino acid biosynthesis</keyword>
<dbReference type="InterPro" id="IPR033941">
    <property type="entry name" value="IPMI_cat"/>
</dbReference>
<evidence type="ECO:0000256" key="4">
    <source>
        <dbReference type="ARBA" id="ARBA00004729"/>
    </source>
</evidence>
<dbReference type="EMBL" id="JARJCN010000013">
    <property type="protein sequence ID" value="KAJ7095189.1"/>
    <property type="molecule type" value="Genomic_DNA"/>
</dbReference>
<evidence type="ECO:0000256" key="5">
    <source>
        <dbReference type="ARBA" id="ARBA00007185"/>
    </source>
</evidence>
<evidence type="ECO:0000256" key="8">
    <source>
        <dbReference type="ARBA" id="ARBA00022430"/>
    </source>
</evidence>
<comment type="similarity">
    <text evidence="5">Belongs to the aconitase/IPM isomerase family.</text>
</comment>
<evidence type="ECO:0000256" key="17">
    <source>
        <dbReference type="ARBA" id="ARBA00033368"/>
    </source>
</evidence>
<evidence type="ECO:0000256" key="16">
    <source>
        <dbReference type="ARBA" id="ARBA00031631"/>
    </source>
</evidence>
<evidence type="ECO:0000313" key="21">
    <source>
        <dbReference type="EMBL" id="KAJ7095189.1"/>
    </source>
</evidence>
<comment type="cofactor">
    <cofactor evidence="2">
        <name>[4Fe-4S] cluster</name>
        <dbReference type="ChEBI" id="CHEBI:49883"/>
    </cofactor>
</comment>
<dbReference type="InterPro" id="IPR004430">
    <property type="entry name" value="3-IsopropMal_deHydase_lsu"/>
</dbReference>
<evidence type="ECO:0000256" key="6">
    <source>
        <dbReference type="ARBA" id="ARBA00011998"/>
    </source>
</evidence>
<evidence type="ECO:0000256" key="1">
    <source>
        <dbReference type="ARBA" id="ARBA00000491"/>
    </source>
</evidence>
<evidence type="ECO:0000256" key="2">
    <source>
        <dbReference type="ARBA" id="ARBA00001966"/>
    </source>
</evidence>
<feature type="compositionally biased region" description="Polar residues" evidence="18">
    <location>
        <begin position="435"/>
        <end position="447"/>
    </location>
</feature>
<dbReference type="NCBIfam" id="TIGR00171">
    <property type="entry name" value="leuD"/>
    <property type="match status" value="1"/>
</dbReference>
<dbReference type="FunFam" id="3.30.499.10:FF:000006">
    <property type="entry name" value="3-isopropylmalate dehydratase large subunit"/>
    <property type="match status" value="1"/>
</dbReference>
<dbReference type="InterPro" id="IPR015931">
    <property type="entry name" value="Acnase/IPM_dHydase_lsu_aba_1/3"/>
</dbReference>
<name>A0AAD6U8J8_9AGAR</name>
<dbReference type="CDD" id="cd01583">
    <property type="entry name" value="IPMI"/>
    <property type="match status" value="1"/>
</dbReference>
<dbReference type="Pfam" id="PF00330">
    <property type="entry name" value="Aconitase"/>
    <property type="match status" value="1"/>
</dbReference>
<dbReference type="HAMAP" id="MF_01026">
    <property type="entry name" value="LeuC_type1"/>
    <property type="match status" value="1"/>
</dbReference>
<keyword evidence="13" id="KW-0411">Iron-sulfur</keyword>
<comment type="catalytic activity">
    <reaction evidence="1">
        <text>(2R,3S)-3-isopropylmalate = (2S)-2-isopropylmalate</text>
        <dbReference type="Rhea" id="RHEA:32287"/>
        <dbReference type="ChEBI" id="CHEBI:1178"/>
        <dbReference type="ChEBI" id="CHEBI:35121"/>
        <dbReference type="EC" id="4.2.1.33"/>
    </reaction>
</comment>
<dbReference type="NCBIfam" id="TIGR00170">
    <property type="entry name" value="leuC"/>
    <property type="match status" value="1"/>
</dbReference>
<dbReference type="Gene3D" id="3.30.499.10">
    <property type="entry name" value="Aconitase, domain 3"/>
    <property type="match status" value="2"/>
</dbReference>
<evidence type="ECO:0000256" key="14">
    <source>
        <dbReference type="ARBA" id="ARBA00023239"/>
    </source>
</evidence>
<dbReference type="AlphaFoldDB" id="A0AAD6U8J8"/>
<dbReference type="GO" id="GO:0009316">
    <property type="term" value="C:3-isopropylmalate dehydratase complex"/>
    <property type="evidence" value="ECO:0007669"/>
    <property type="project" value="InterPro"/>
</dbReference>
<dbReference type="PROSITE" id="PS00450">
    <property type="entry name" value="ACONITASE_1"/>
    <property type="match status" value="1"/>
</dbReference>
<dbReference type="InterPro" id="IPR000573">
    <property type="entry name" value="AconitaseA/IPMdHydase_ssu_swvl"/>
</dbReference>
<evidence type="ECO:0000313" key="22">
    <source>
        <dbReference type="Proteomes" id="UP001222325"/>
    </source>
</evidence>
<dbReference type="NCBIfam" id="NF009116">
    <property type="entry name" value="PRK12466.1"/>
    <property type="match status" value="1"/>
</dbReference>
<evidence type="ECO:0000256" key="15">
    <source>
        <dbReference type="ARBA" id="ARBA00023304"/>
    </source>
</evidence>
<keyword evidence="8" id="KW-0432">Leucine biosynthesis</keyword>
<reference evidence="21" key="1">
    <citation type="submission" date="2023-03" db="EMBL/GenBank/DDBJ databases">
        <title>Massive genome expansion in bonnet fungi (Mycena s.s.) driven by repeated elements and novel gene families across ecological guilds.</title>
        <authorList>
            <consortium name="Lawrence Berkeley National Laboratory"/>
            <person name="Harder C.B."/>
            <person name="Miyauchi S."/>
            <person name="Viragh M."/>
            <person name="Kuo A."/>
            <person name="Thoen E."/>
            <person name="Andreopoulos B."/>
            <person name="Lu D."/>
            <person name="Skrede I."/>
            <person name="Drula E."/>
            <person name="Henrissat B."/>
            <person name="Morin E."/>
            <person name="Kohler A."/>
            <person name="Barry K."/>
            <person name="LaButti K."/>
            <person name="Morin E."/>
            <person name="Salamov A."/>
            <person name="Lipzen A."/>
            <person name="Mereny Z."/>
            <person name="Hegedus B."/>
            <person name="Baldrian P."/>
            <person name="Stursova M."/>
            <person name="Weitz H."/>
            <person name="Taylor A."/>
            <person name="Grigoriev I.V."/>
            <person name="Nagy L.G."/>
            <person name="Martin F."/>
            <person name="Kauserud H."/>
        </authorList>
    </citation>
    <scope>NUCLEOTIDE SEQUENCE</scope>
    <source>
        <strain evidence="21">CBHHK173m</strain>
    </source>
</reference>
<evidence type="ECO:0000259" key="20">
    <source>
        <dbReference type="Pfam" id="PF00694"/>
    </source>
</evidence>
<evidence type="ECO:0000256" key="11">
    <source>
        <dbReference type="ARBA" id="ARBA00022723"/>
    </source>
</evidence>
<dbReference type="InterPro" id="IPR033940">
    <property type="entry name" value="IPMI_Swivel"/>
</dbReference>
<proteinExistence type="inferred from homology"/>
<dbReference type="PROSITE" id="PS01244">
    <property type="entry name" value="ACONITASE_2"/>
    <property type="match status" value="1"/>
</dbReference>
<keyword evidence="9" id="KW-0004">4Fe-4S</keyword>
<dbReference type="SUPFAM" id="SSF53732">
    <property type="entry name" value="Aconitase iron-sulfur domain"/>
    <property type="match status" value="1"/>
</dbReference>
<dbReference type="FunFam" id="3.20.19.10:FF:000003">
    <property type="entry name" value="3-isopropylmalate dehydratase small subunit"/>
    <property type="match status" value="1"/>
</dbReference>
<accession>A0AAD6U8J8</accession>
<keyword evidence="10" id="KW-0028">Amino-acid biosynthesis</keyword>
<evidence type="ECO:0000256" key="10">
    <source>
        <dbReference type="ARBA" id="ARBA00022605"/>
    </source>
</evidence>
<dbReference type="GO" id="GO:0003861">
    <property type="term" value="F:3-isopropylmalate dehydratase activity"/>
    <property type="evidence" value="ECO:0007669"/>
    <property type="project" value="UniProtKB-EC"/>
</dbReference>
<feature type="region of interest" description="Disordered" evidence="18">
    <location>
        <begin position="513"/>
        <end position="534"/>
    </location>
</feature>
<feature type="domain" description="Aconitase/3-isopropylmalate dehydratase large subunit alpha/beta/alpha" evidence="19">
    <location>
        <begin position="13"/>
        <end position="473"/>
    </location>
</feature>
<keyword evidence="14" id="KW-0456">Lyase</keyword>
<keyword evidence="11" id="KW-0479">Metal-binding</keyword>
<gene>
    <name evidence="21" type="ORF">B0H15DRAFT_828454</name>
</gene>
<dbReference type="SUPFAM" id="SSF52016">
    <property type="entry name" value="LeuD/IlvD-like"/>
    <property type="match status" value="1"/>
</dbReference>
<dbReference type="GO" id="GO:0051539">
    <property type="term" value="F:4 iron, 4 sulfur cluster binding"/>
    <property type="evidence" value="ECO:0007669"/>
    <property type="project" value="UniProtKB-KW"/>
</dbReference>
<protein>
    <recommendedName>
        <fullName evidence="7">3-isopropylmalate dehydratase</fullName>
        <ecNumber evidence="6">4.2.1.33</ecNumber>
    </recommendedName>
    <alternativeName>
        <fullName evidence="16">Alpha-IPM isomerase</fullName>
    </alternativeName>
    <alternativeName>
        <fullName evidence="17">Isopropylmalate isomerase</fullName>
    </alternativeName>
</protein>
<dbReference type="Gene3D" id="3.20.19.10">
    <property type="entry name" value="Aconitase, domain 4"/>
    <property type="match status" value="1"/>
</dbReference>
<dbReference type="InterPro" id="IPR050067">
    <property type="entry name" value="IPM_dehydratase_rel_enz"/>
</dbReference>
<dbReference type="InterPro" id="IPR015928">
    <property type="entry name" value="Aconitase/3IPM_dehydase_swvl"/>
</dbReference>
<evidence type="ECO:0000256" key="13">
    <source>
        <dbReference type="ARBA" id="ARBA00023014"/>
    </source>
</evidence>
<dbReference type="PANTHER" id="PTHR43822">
    <property type="entry name" value="HOMOACONITASE, MITOCHONDRIAL-RELATED"/>
    <property type="match status" value="1"/>
</dbReference>
<dbReference type="Proteomes" id="UP001222325">
    <property type="component" value="Unassembled WGS sequence"/>
</dbReference>
<feature type="compositionally biased region" description="Pro residues" evidence="18">
    <location>
        <begin position="513"/>
        <end position="532"/>
    </location>
</feature>
<feature type="region of interest" description="Disordered" evidence="18">
    <location>
        <begin position="435"/>
        <end position="456"/>
    </location>
</feature>
<dbReference type="PANTHER" id="PTHR43822:SF9">
    <property type="entry name" value="3-ISOPROPYLMALATE DEHYDRATASE"/>
    <property type="match status" value="1"/>
</dbReference>
<evidence type="ECO:0000256" key="3">
    <source>
        <dbReference type="ARBA" id="ARBA00002695"/>
    </source>
</evidence>
<evidence type="ECO:0000256" key="9">
    <source>
        <dbReference type="ARBA" id="ARBA00022485"/>
    </source>
</evidence>